<organism evidence="1 2">
    <name type="scientific">Thomasclavelia ramosa</name>
    <dbReference type="NCBI Taxonomy" id="1547"/>
    <lineage>
        <taxon>Bacteria</taxon>
        <taxon>Bacillati</taxon>
        <taxon>Bacillota</taxon>
        <taxon>Erysipelotrichia</taxon>
        <taxon>Erysipelotrichales</taxon>
        <taxon>Coprobacillaceae</taxon>
        <taxon>Thomasclavelia</taxon>
    </lineage>
</organism>
<dbReference type="AlphaFoldDB" id="A0A3E3EFN6"/>
<sequence length="111" mass="13014">MAKEVDTKGYIKLYRKAMEDPIFKDSKAWHLFTYCLFNAKFSGGKSEIGTFTTTVPSIMEDLGWKTHNTVDKFMKILKEGDYINYTTKNNNTKIYVTKYSNYQFIFDEDIS</sequence>
<name>A0A3E3EFN6_9FIRM</name>
<evidence type="ECO:0000313" key="1">
    <source>
        <dbReference type="EMBL" id="RGD86715.1"/>
    </source>
</evidence>
<accession>A0A3E3EFN6</accession>
<proteinExistence type="predicted"/>
<reference evidence="1 2" key="1">
    <citation type="submission" date="2018-08" db="EMBL/GenBank/DDBJ databases">
        <title>A genome reference for cultivated species of the human gut microbiota.</title>
        <authorList>
            <person name="Zou Y."/>
            <person name="Xue W."/>
            <person name="Luo G."/>
        </authorList>
    </citation>
    <scope>NUCLEOTIDE SEQUENCE [LARGE SCALE GENOMIC DNA]</scope>
    <source>
        <strain evidence="1 2">OM06-4</strain>
    </source>
</reference>
<protein>
    <submittedName>
        <fullName evidence="1">Uncharacterized protein</fullName>
    </submittedName>
</protein>
<comment type="caution">
    <text evidence="1">The sequence shown here is derived from an EMBL/GenBank/DDBJ whole genome shotgun (WGS) entry which is preliminary data.</text>
</comment>
<gene>
    <name evidence="1" type="ORF">DXB93_04190</name>
</gene>
<evidence type="ECO:0000313" key="2">
    <source>
        <dbReference type="Proteomes" id="UP000261032"/>
    </source>
</evidence>
<dbReference type="Proteomes" id="UP000261032">
    <property type="component" value="Unassembled WGS sequence"/>
</dbReference>
<dbReference type="EMBL" id="QUSL01000004">
    <property type="protein sequence ID" value="RGD86715.1"/>
    <property type="molecule type" value="Genomic_DNA"/>
</dbReference>
<dbReference type="RefSeq" id="WP_117580668.1">
    <property type="nucleotide sequence ID" value="NZ_QUSL01000004.1"/>
</dbReference>